<dbReference type="NCBIfam" id="TIGR00552">
    <property type="entry name" value="nadE"/>
    <property type="match status" value="1"/>
</dbReference>
<accession>A0A6N7XIA2</accession>
<comment type="similarity">
    <text evidence="1 8 9">Belongs to the NAD synthetase family.</text>
</comment>
<dbReference type="RefSeq" id="WP_154440202.1">
    <property type="nucleotide sequence ID" value="NZ_JAHLPJ010000001.1"/>
</dbReference>
<dbReference type="InterPro" id="IPR014729">
    <property type="entry name" value="Rossmann-like_a/b/a_fold"/>
</dbReference>
<sequence length="242" mass="27225">MENVNLVVDEIVRWLQEKVQEAKAEGLVFGLSGGIDSAVMAGLAKKAFPNNSLGVIMPCHSDPIDEEHGILVAEKLNLHTEKVDLSNSFDVLTDSIKVENKNKMAISNLKPRLRMTTLYYFAQNNNYLVIGSSNKSEYTVGYFTKHGDSGVDLLPLASFVKSEIRELARSLDIPDIIIEKPPTAGLWEDQTDEKEMGFSYDVLDNYIKTGEGPKEIVEKIERMNAISEHKRIYPPIFKFKQM</sequence>
<feature type="binding site" description="in other chain" evidence="8">
    <location>
        <position position="112"/>
    </location>
    <ligand>
        <name>deamido-NAD(+)</name>
        <dbReference type="ChEBI" id="CHEBI:58437"/>
        <note>ligand shared between two neighboring subunits</note>
    </ligand>
</feature>
<comment type="function">
    <text evidence="8">Catalyzes the ATP-dependent amidation of deamido-NAD to form NAD. Uses ammonia as a nitrogen source.</text>
</comment>
<dbReference type="HAMAP" id="MF_00193">
    <property type="entry name" value="NadE_ammonia_dep"/>
    <property type="match status" value="1"/>
</dbReference>
<dbReference type="PANTHER" id="PTHR23090">
    <property type="entry name" value="NH 3 /GLUTAMINE-DEPENDENT NAD + SYNTHETASE"/>
    <property type="match status" value="1"/>
</dbReference>
<keyword evidence="5 8" id="KW-0067">ATP-binding</keyword>
<keyword evidence="6 8" id="KW-0460">Magnesium</keyword>
<dbReference type="GO" id="GO:0005524">
    <property type="term" value="F:ATP binding"/>
    <property type="evidence" value="ECO:0007669"/>
    <property type="project" value="UniProtKB-UniRule"/>
</dbReference>
<dbReference type="Proteomes" id="UP000469523">
    <property type="component" value="Unassembled WGS sequence"/>
</dbReference>
<evidence type="ECO:0000256" key="6">
    <source>
        <dbReference type="ARBA" id="ARBA00022842"/>
    </source>
</evidence>
<reference evidence="12 13" key="1">
    <citation type="submission" date="2019-09" db="EMBL/GenBank/DDBJ databases">
        <title>In-depth cultivation of the pig gut microbiome towards novel bacterial diversity and tailored functional studies.</title>
        <authorList>
            <person name="Wylensek D."/>
            <person name="Hitch T.C.A."/>
            <person name="Clavel T."/>
        </authorList>
    </citation>
    <scope>NUCLEOTIDE SEQUENCE [LARGE SCALE GENOMIC DNA]</scope>
    <source>
        <strain evidence="12 13">WCA3-693-APC-4?</strain>
    </source>
</reference>
<evidence type="ECO:0000256" key="10">
    <source>
        <dbReference type="RuleBase" id="RU003812"/>
    </source>
</evidence>
<evidence type="ECO:0000256" key="9">
    <source>
        <dbReference type="RuleBase" id="RU003811"/>
    </source>
</evidence>
<keyword evidence="13" id="KW-1185">Reference proteome</keyword>
<dbReference type="GO" id="GO:0004359">
    <property type="term" value="F:glutaminase activity"/>
    <property type="evidence" value="ECO:0007669"/>
    <property type="project" value="InterPro"/>
</dbReference>
<dbReference type="GO" id="GO:0009435">
    <property type="term" value="P:NAD+ biosynthetic process"/>
    <property type="evidence" value="ECO:0007669"/>
    <property type="project" value="UniProtKB-UniRule"/>
</dbReference>
<feature type="binding site" evidence="8">
    <location>
        <position position="161"/>
    </location>
    <ligand>
        <name>ATP</name>
        <dbReference type="ChEBI" id="CHEBI:30616"/>
    </ligand>
</feature>
<keyword evidence="7 8" id="KW-0520">NAD</keyword>
<evidence type="ECO:0000256" key="7">
    <source>
        <dbReference type="ARBA" id="ARBA00023027"/>
    </source>
</evidence>
<organism evidence="12 13">
    <name type="scientific">Tissierella pigra</name>
    <dbReference type="NCBI Taxonomy" id="2607614"/>
    <lineage>
        <taxon>Bacteria</taxon>
        <taxon>Bacillati</taxon>
        <taxon>Bacillota</taxon>
        <taxon>Tissierellia</taxon>
        <taxon>Tissierellales</taxon>
        <taxon>Tissierellaceae</taxon>
        <taxon>Tissierella</taxon>
    </lineage>
</organism>
<evidence type="ECO:0000259" key="11">
    <source>
        <dbReference type="Pfam" id="PF02540"/>
    </source>
</evidence>
<name>A0A6N7XIA2_9FIRM</name>
<comment type="subunit">
    <text evidence="8">Homodimer.</text>
</comment>
<dbReference type="EMBL" id="VUNQ01000019">
    <property type="protein sequence ID" value="MSU01791.1"/>
    <property type="molecule type" value="Genomic_DNA"/>
</dbReference>
<dbReference type="SUPFAM" id="SSF52402">
    <property type="entry name" value="Adenine nucleotide alpha hydrolases-like"/>
    <property type="match status" value="1"/>
</dbReference>
<dbReference type="Pfam" id="PF02540">
    <property type="entry name" value="NAD_synthase"/>
    <property type="match status" value="1"/>
</dbReference>
<dbReference type="InterPro" id="IPR022310">
    <property type="entry name" value="NAD/GMP_synthase"/>
</dbReference>
<evidence type="ECO:0000256" key="1">
    <source>
        <dbReference type="ARBA" id="ARBA00005859"/>
    </source>
</evidence>
<feature type="binding site" evidence="8">
    <location>
        <begin position="30"/>
        <end position="37"/>
    </location>
    <ligand>
        <name>ATP</name>
        <dbReference type="ChEBI" id="CHEBI:30616"/>
    </ligand>
</feature>
<feature type="domain" description="NAD/GMP synthase" evidence="11">
    <location>
        <begin position="8"/>
        <end position="232"/>
    </location>
</feature>
<dbReference type="GO" id="GO:0046872">
    <property type="term" value="F:metal ion binding"/>
    <property type="evidence" value="ECO:0007669"/>
    <property type="project" value="UniProtKB-KW"/>
</dbReference>
<dbReference type="GO" id="GO:0005737">
    <property type="term" value="C:cytoplasm"/>
    <property type="evidence" value="ECO:0007669"/>
    <property type="project" value="InterPro"/>
</dbReference>
<feature type="binding site" description="in other chain" evidence="8">
    <location>
        <position position="145"/>
    </location>
    <ligand>
        <name>deamido-NAD(+)</name>
        <dbReference type="ChEBI" id="CHEBI:58437"/>
        <note>ligand shared between two neighboring subunits</note>
    </ligand>
</feature>
<keyword evidence="2 8" id="KW-0436">Ligase</keyword>
<dbReference type="PANTHER" id="PTHR23090:SF9">
    <property type="entry name" value="GLUTAMINE-DEPENDENT NAD(+) SYNTHETASE"/>
    <property type="match status" value="1"/>
</dbReference>
<protein>
    <recommendedName>
        <fullName evidence="8 10">NH(3)-dependent NAD(+) synthetase</fullName>
        <ecNumber evidence="8 10">6.3.1.5</ecNumber>
    </recommendedName>
</protein>
<comment type="catalytic activity">
    <reaction evidence="8 10">
        <text>deamido-NAD(+) + NH4(+) + ATP = AMP + diphosphate + NAD(+) + H(+)</text>
        <dbReference type="Rhea" id="RHEA:21188"/>
        <dbReference type="ChEBI" id="CHEBI:15378"/>
        <dbReference type="ChEBI" id="CHEBI:28938"/>
        <dbReference type="ChEBI" id="CHEBI:30616"/>
        <dbReference type="ChEBI" id="CHEBI:33019"/>
        <dbReference type="ChEBI" id="CHEBI:57540"/>
        <dbReference type="ChEBI" id="CHEBI:58437"/>
        <dbReference type="ChEBI" id="CHEBI:456215"/>
        <dbReference type="EC" id="6.3.1.5"/>
    </reaction>
</comment>
<evidence type="ECO:0000313" key="13">
    <source>
        <dbReference type="Proteomes" id="UP000469523"/>
    </source>
</evidence>
<keyword evidence="4 8" id="KW-0547">Nucleotide-binding</keyword>
<evidence type="ECO:0000313" key="12">
    <source>
        <dbReference type="EMBL" id="MSU01791.1"/>
    </source>
</evidence>
<gene>
    <name evidence="8 12" type="primary">nadE</name>
    <name evidence="12" type="ORF">FYJ83_09965</name>
</gene>
<feature type="binding site" evidence="8">
    <location>
        <position position="152"/>
    </location>
    <ligand>
        <name>deamido-NAD(+)</name>
        <dbReference type="ChEBI" id="CHEBI:58437"/>
        <note>ligand shared between two neighboring subunits</note>
    </ligand>
</feature>
<dbReference type="GO" id="GO:0003952">
    <property type="term" value="F:NAD+ synthase (glutamine-hydrolyzing) activity"/>
    <property type="evidence" value="ECO:0007669"/>
    <property type="project" value="InterPro"/>
</dbReference>
<dbReference type="CDD" id="cd00553">
    <property type="entry name" value="NAD_synthase"/>
    <property type="match status" value="1"/>
</dbReference>
<feature type="binding site" evidence="8">
    <location>
        <position position="36"/>
    </location>
    <ligand>
        <name>Mg(2+)</name>
        <dbReference type="ChEBI" id="CHEBI:18420"/>
    </ligand>
</feature>
<feature type="binding site" evidence="8">
    <location>
        <position position="183"/>
    </location>
    <ligand>
        <name>ATP</name>
        <dbReference type="ChEBI" id="CHEBI:30616"/>
    </ligand>
</feature>
<evidence type="ECO:0000256" key="5">
    <source>
        <dbReference type="ARBA" id="ARBA00022840"/>
    </source>
</evidence>
<evidence type="ECO:0000256" key="8">
    <source>
        <dbReference type="HAMAP-Rule" id="MF_00193"/>
    </source>
</evidence>
<dbReference type="UniPathway" id="UPA00253">
    <property type="reaction ID" value="UER00333"/>
</dbReference>
<dbReference type="InterPro" id="IPR003694">
    <property type="entry name" value="NAD_synthase"/>
</dbReference>
<evidence type="ECO:0000256" key="4">
    <source>
        <dbReference type="ARBA" id="ARBA00022741"/>
    </source>
</evidence>
<dbReference type="Gene3D" id="3.40.50.620">
    <property type="entry name" value="HUPs"/>
    <property type="match status" value="1"/>
</dbReference>
<proteinExistence type="inferred from homology"/>
<dbReference type="AlphaFoldDB" id="A0A6N7XIA2"/>
<comment type="caution">
    <text evidence="8">Lacks conserved residue(s) required for the propagation of feature annotation.</text>
</comment>
<keyword evidence="3 8" id="KW-0479">Metal-binding</keyword>
<evidence type="ECO:0000256" key="3">
    <source>
        <dbReference type="ARBA" id="ARBA00022723"/>
    </source>
</evidence>
<evidence type="ECO:0000256" key="2">
    <source>
        <dbReference type="ARBA" id="ARBA00022598"/>
    </source>
</evidence>
<comment type="caution">
    <text evidence="12">The sequence shown here is derived from an EMBL/GenBank/DDBJ whole genome shotgun (WGS) entry which is preliminary data.</text>
</comment>
<dbReference type="InterPro" id="IPR022926">
    <property type="entry name" value="NH(3)-dep_NAD(+)_synth"/>
</dbReference>
<dbReference type="EC" id="6.3.1.5" evidence="8 10"/>
<dbReference type="GO" id="GO:0008795">
    <property type="term" value="F:NAD+ synthase activity"/>
    <property type="evidence" value="ECO:0007669"/>
    <property type="project" value="UniProtKB-UniRule"/>
</dbReference>
<feature type="binding site" description="in other chain" evidence="8">
    <location>
        <begin position="229"/>
        <end position="230"/>
    </location>
    <ligand>
        <name>deamido-NAD(+)</name>
        <dbReference type="ChEBI" id="CHEBI:58437"/>
        <note>ligand shared between two neighboring subunits</note>
    </ligand>
</feature>
<comment type="pathway">
    <text evidence="8">Cofactor biosynthesis; NAD(+) biosynthesis; NAD(+) from deamido-NAD(+) (ammonia route): step 1/1.</text>
</comment>
<feature type="binding site" evidence="8">
    <location>
        <position position="137"/>
    </location>
    <ligand>
        <name>Mg(2+)</name>
        <dbReference type="ChEBI" id="CHEBI:18420"/>
    </ligand>
</feature>